<evidence type="ECO:0000256" key="1">
    <source>
        <dbReference type="ARBA" id="ARBA00004370"/>
    </source>
</evidence>
<sequence>MTRHHTPRWGWLLALAVAAAFAMLGRWQLQRMHEKEALLVQASQVRAHPRTLDEALARPETLQWVSGEVELQPQQVLLDNQLRDGRAGVRVYQPARSAAGHWLLVELGWWPLPPDRQLPTLAPITGRQSVRGLLAPPPSAGLRLGPAMSPTAQPSTWLATRIEPAAIATTTGRRDISSQVLRLDPALPLGYARDLDVLPNTLPPARHLAYAVQWFGLAAAVLATPLVLAWRRRRIRRQARIASP</sequence>
<protein>
    <recommendedName>
        <fullName evidence="6">SURF1-like protein</fullName>
    </recommendedName>
</protein>
<evidence type="ECO:0000256" key="3">
    <source>
        <dbReference type="ARBA" id="ARBA00022692"/>
    </source>
</evidence>
<name>A0A0R0A9K0_9GAMM</name>
<dbReference type="InterPro" id="IPR045214">
    <property type="entry name" value="Surf1/Surf4"/>
</dbReference>
<keyword evidence="4 6" id="KW-1133">Transmembrane helix</keyword>
<dbReference type="PROSITE" id="PS50895">
    <property type="entry name" value="SURF1"/>
    <property type="match status" value="1"/>
</dbReference>
<comment type="caution">
    <text evidence="6">Lacks conserved residue(s) required for the propagation of feature annotation.</text>
</comment>
<feature type="transmembrane region" description="Helical" evidence="6">
    <location>
        <begin position="208"/>
        <end position="230"/>
    </location>
</feature>
<dbReference type="EMBL" id="LLXU01000088">
    <property type="protein sequence ID" value="KRG41517.1"/>
    <property type="molecule type" value="Genomic_DNA"/>
</dbReference>
<keyword evidence="3 6" id="KW-0812">Transmembrane</keyword>
<keyword evidence="6" id="KW-1003">Cell membrane</keyword>
<gene>
    <name evidence="7" type="ORF">ARC20_11575</name>
</gene>
<dbReference type="CDD" id="cd06662">
    <property type="entry name" value="SURF1"/>
    <property type="match status" value="1"/>
</dbReference>
<dbReference type="Pfam" id="PF02104">
    <property type="entry name" value="SURF1"/>
    <property type="match status" value="1"/>
</dbReference>
<dbReference type="AlphaFoldDB" id="A0A0R0A9K0"/>
<comment type="subcellular location">
    <subcellularLocation>
        <location evidence="6">Cell membrane</location>
        <topology evidence="6">Multi-pass membrane protein</topology>
    </subcellularLocation>
    <subcellularLocation>
        <location evidence="1">Membrane</location>
    </subcellularLocation>
</comment>
<dbReference type="GO" id="GO:0005886">
    <property type="term" value="C:plasma membrane"/>
    <property type="evidence" value="ECO:0007669"/>
    <property type="project" value="UniProtKB-SubCell"/>
</dbReference>
<evidence type="ECO:0000256" key="5">
    <source>
        <dbReference type="ARBA" id="ARBA00023136"/>
    </source>
</evidence>
<evidence type="ECO:0000256" key="6">
    <source>
        <dbReference type="RuleBase" id="RU363076"/>
    </source>
</evidence>
<comment type="caution">
    <text evidence="7">The sequence shown here is derived from an EMBL/GenBank/DDBJ whole genome shotgun (WGS) entry which is preliminary data.</text>
</comment>
<reference evidence="7 8" key="1">
    <citation type="submission" date="2015-10" db="EMBL/GenBank/DDBJ databases">
        <title>Genome sequencing and analysis of members of genus Stenotrophomonas.</title>
        <authorList>
            <person name="Patil P.P."/>
            <person name="Midha S."/>
            <person name="Patil P.B."/>
        </authorList>
    </citation>
    <scope>NUCLEOTIDE SEQUENCE [LARGE SCALE GENOMIC DNA]</scope>
    <source>
        <strain evidence="7 8">JCM 16536</strain>
    </source>
</reference>
<evidence type="ECO:0000313" key="7">
    <source>
        <dbReference type="EMBL" id="KRG41517.1"/>
    </source>
</evidence>
<dbReference type="PANTHER" id="PTHR23427">
    <property type="entry name" value="SURFEIT LOCUS PROTEIN"/>
    <property type="match status" value="1"/>
</dbReference>
<organism evidence="7 8">
    <name type="scientific">Stenotrophomonas panacihumi</name>
    <dbReference type="NCBI Taxonomy" id="676599"/>
    <lineage>
        <taxon>Bacteria</taxon>
        <taxon>Pseudomonadati</taxon>
        <taxon>Pseudomonadota</taxon>
        <taxon>Gammaproteobacteria</taxon>
        <taxon>Lysobacterales</taxon>
        <taxon>Lysobacteraceae</taxon>
        <taxon>Stenotrophomonas</taxon>
    </lineage>
</organism>
<dbReference type="InterPro" id="IPR002994">
    <property type="entry name" value="Surf1/Shy1"/>
</dbReference>
<proteinExistence type="inferred from homology"/>
<dbReference type="STRING" id="676599.ARC20_11575"/>
<evidence type="ECO:0000256" key="2">
    <source>
        <dbReference type="ARBA" id="ARBA00007165"/>
    </source>
</evidence>
<dbReference type="Proteomes" id="UP000051802">
    <property type="component" value="Unassembled WGS sequence"/>
</dbReference>
<accession>A0A0R0A9K0</accession>
<dbReference type="RefSeq" id="WP_057647170.1">
    <property type="nucleotide sequence ID" value="NZ_LLXU01000088.1"/>
</dbReference>
<evidence type="ECO:0000256" key="4">
    <source>
        <dbReference type="ARBA" id="ARBA00022989"/>
    </source>
</evidence>
<keyword evidence="5 6" id="KW-0472">Membrane</keyword>
<keyword evidence="8" id="KW-1185">Reference proteome</keyword>
<comment type="similarity">
    <text evidence="2 6">Belongs to the SURF1 family.</text>
</comment>
<evidence type="ECO:0000313" key="8">
    <source>
        <dbReference type="Proteomes" id="UP000051802"/>
    </source>
</evidence>
<dbReference type="OrthoDB" id="9789940at2"/>
<dbReference type="PANTHER" id="PTHR23427:SF2">
    <property type="entry name" value="SURFEIT LOCUS PROTEIN 1"/>
    <property type="match status" value="1"/>
</dbReference>